<dbReference type="GO" id="GO:0016887">
    <property type="term" value="F:ATP hydrolysis activity"/>
    <property type="evidence" value="ECO:0007669"/>
    <property type="project" value="InterPro"/>
</dbReference>
<dbReference type="EC" id="7.3.2.7" evidence="3"/>
<accession>A0A5C6M4D8</accession>
<evidence type="ECO:0000256" key="1">
    <source>
        <dbReference type="ARBA" id="ARBA00011040"/>
    </source>
</evidence>
<comment type="similarity">
    <text evidence="1">Belongs to the arsA ATPase family.</text>
</comment>
<protein>
    <recommendedName>
        <fullName evidence="3">arsenite-transporting ATPase</fullName>
        <ecNumber evidence="3">7.3.2.7</ecNumber>
    </recommendedName>
</protein>
<dbReference type="Pfam" id="PF02374">
    <property type="entry name" value="ArsA_ATPase"/>
    <property type="match status" value="1"/>
</dbReference>
<feature type="domain" description="ArsA/GET3 Anion-transporting ATPase-like" evidence="4">
    <location>
        <begin position="1"/>
        <end position="145"/>
    </location>
</feature>
<dbReference type="InterPro" id="IPR025723">
    <property type="entry name" value="ArsA/GET3_ATPase-like"/>
</dbReference>
<reference evidence="5 6" key="1">
    <citation type="submission" date="2019-08" db="EMBL/GenBank/DDBJ databases">
        <title>100 year-old enigma solved: identification of Planctomyces bekefii, the type genus and species of the phylum Planctomycetes.</title>
        <authorList>
            <person name="Svetlana D.N."/>
            <person name="Overmann J."/>
        </authorList>
    </citation>
    <scope>NUCLEOTIDE SEQUENCE [LARGE SCALE GENOMIC DNA]</scope>
    <source>
        <strain evidence="5">Phe10_nw2017</strain>
    </source>
</reference>
<comment type="catalytic activity">
    <reaction evidence="2">
        <text>arsenite(in) + ATP + H2O = arsenite(out) + ADP + phosphate + H(+)</text>
        <dbReference type="Rhea" id="RHEA:11348"/>
        <dbReference type="ChEBI" id="CHEBI:15377"/>
        <dbReference type="ChEBI" id="CHEBI:15378"/>
        <dbReference type="ChEBI" id="CHEBI:29242"/>
        <dbReference type="ChEBI" id="CHEBI:30616"/>
        <dbReference type="ChEBI" id="CHEBI:43474"/>
        <dbReference type="ChEBI" id="CHEBI:456216"/>
        <dbReference type="EC" id="7.3.2.7"/>
    </reaction>
</comment>
<dbReference type="GO" id="GO:0015446">
    <property type="term" value="F:ATPase-coupled arsenite transmembrane transporter activity"/>
    <property type="evidence" value="ECO:0007669"/>
    <property type="project" value="UniProtKB-EC"/>
</dbReference>
<dbReference type="Gene3D" id="3.40.50.300">
    <property type="entry name" value="P-loop containing nucleotide triphosphate hydrolases"/>
    <property type="match status" value="1"/>
</dbReference>
<dbReference type="InterPro" id="IPR016300">
    <property type="entry name" value="ATPase_ArsA/GET3"/>
</dbReference>
<dbReference type="GO" id="GO:0005524">
    <property type="term" value="F:ATP binding"/>
    <property type="evidence" value="ECO:0007669"/>
    <property type="project" value="InterPro"/>
</dbReference>
<evidence type="ECO:0000313" key="6">
    <source>
        <dbReference type="Proteomes" id="UP000321083"/>
    </source>
</evidence>
<gene>
    <name evidence="5" type="ORF">E3A20_12950</name>
</gene>
<reference evidence="5 6" key="2">
    <citation type="submission" date="2019-08" db="EMBL/GenBank/DDBJ databases">
        <authorList>
            <person name="Henke P."/>
        </authorList>
    </citation>
    <scope>NUCLEOTIDE SEQUENCE [LARGE SCALE GENOMIC DNA]</scope>
    <source>
        <strain evidence="5">Phe10_nw2017</strain>
    </source>
</reference>
<evidence type="ECO:0000259" key="4">
    <source>
        <dbReference type="Pfam" id="PF02374"/>
    </source>
</evidence>
<evidence type="ECO:0000313" key="5">
    <source>
        <dbReference type="EMBL" id="TWW09576.1"/>
    </source>
</evidence>
<name>A0A5C6M4D8_9PLAN</name>
<dbReference type="PANTHER" id="PTHR10803:SF3">
    <property type="entry name" value="ATPASE GET3"/>
    <property type="match status" value="1"/>
</dbReference>
<sequence length="284" mass="31033">MVTGKGGIGKTLVAACLGQAASELGRRSLIVESSNLDQLAPLFGTSTTRHVVTGVGDRLFTVNLNAADNLRDFVVKHLGQEQLFDMVVNQKLVQSLAGMTPGLAELMMLGRLYYESELAPVPRKDFLVFDGPASGHFLSLMTTTDAVLRSEFGGAVTRETSRVRGFLADPQKVGIVYVTTPEDLVISEALDFLPRLRDLSPAKLLGIALNRMPTWSKQEKGGLVHDYLNEKLDRIERAKAKLYEGMKARGIELPVWELPELGFVDEPLAAGFGAGFLQRMLEES</sequence>
<dbReference type="InterPro" id="IPR027417">
    <property type="entry name" value="P-loop_NTPase"/>
</dbReference>
<dbReference type="Proteomes" id="UP000321083">
    <property type="component" value="Unassembled WGS sequence"/>
</dbReference>
<dbReference type="PANTHER" id="PTHR10803">
    <property type="entry name" value="ARSENICAL PUMP-DRIVING ATPASE ARSENITE-TRANSLOCATING ATPASE"/>
    <property type="match status" value="1"/>
</dbReference>
<comment type="caution">
    <text evidence="5">The sequence shown here is derived from an EMBL/GenBank/DDBJ whole genome shotgun (WGS) entry which is preliminary data.</text>
</comment>
<evidence type="ECO:0000256" key="2">
    <source>
        <dbReference type="ARBA" id="ARBA00052296"/>
    </source>
</evidence>
<evidence type="ECO:0000256" key="3">
    <source>
        <dbReference type="ARBA" id="ARBA00066752"/>
    </source>
</evidence>
<dbReference type="AlphaFoldDB" id="A0A5C6M4D8"/>
<keyword evidence="6" id="KW-1185">Reference proteome</keyword>
<organism evidence="5 6">
    <name type="scientific">Planctomyces bekefii</name>
    <dbReference type="NCBI Taxonomy" id="1653850"/>
    <lineage>
        <taxon>Bacteria</taxon>
        <taxon>Pseudomonadati</taxon>
        <taxon>Planctomycetota</taxon>
        <taxon>Planctomycetia</taxon>
        <taxon>Planctomycetales</taxon>
        <taxon>Planctomycetaceae</taxon>
        <taxon>Planctomyces</taxon>
    </lineage>
</organism>
<dbReference type="EMBL" id="SRHE01000233">
    <property type="protein sequence ID" value="TWW09576.1"/>
    <property type="molecule type" value="Genomic_DNA"/>
</dbReference>
<proteinExistence type="inferred from homology"/>
<dbReference type="SUPFAM" id="SSF52540">
    <property type="entry name" value="P-loop containing nucleoside triphosphate hydrolases"/>
    <property type="match status" value="1"/>
</dbReference>